<evidence type="ECO:0000256" key="1">
    <source>
        <dbReference type="SAM" id="MobiDB-lite"/>
    </source>
</evidence>
<feature type="region of interest" description="Disordered" evidence="1">
    <location>
        <begin position="100"/>
        <end position="119"/>
    </location>
</feature>
<keyword evidence="3" id="KW-1185">Reference proteome</keyword>
<feature type="region of interest" description="Disordered" evidence="1">
    <location>
        <begin position="1"/>
        <end position="21"/>
    </location>
</feature>
<sequence>MSFQPSAPTSGSVRIPVTSSTTPCARQIARPQVTPIIQAMRTNSLLGCILPSPSGPCVKAHHPPSSSTVPIVSRVPFEDGGPLRLVLSISPKFPMPMLLLKKKSNQSSTTTGLRRSSAH</sequence>
<reference evidence="2" key="1">
    <citation type="journal article" date="2020" name="Nat. Commun.">
        <title>Large-scale genome sequencing of mycorrhizal fungi provides insights into the early evolution of symbiotic traits.</title>
        <authorList>
            <person name="Miyauchi S."/>
            <person name="Kiss E."/>
            <person name="Kuo A."/>
            <person name="Drula E."/>
            <person name="Kohler A."/>
            <person name="Sanchez-Garcia M."/>
            <person name="Morin E."/>
            <person name="Andreopoulos B."/>
            <person name="Barry K.W."/>
            <person name="Bonito G."/>
            <person name="Buee M."/>
            <person name="Carver A."/>
            <person name="Chen C."/>
            <person name="Cichocki N."/>
            <person name="Clum A."/>
            <person name="Culley D."/>
            <person name="Crous P.W."/>
            <person name="Fauchery L."/>
            <person name="Girlanda M."/>
            <person name="Hayes R.D."/>
            <person name="Keri Z."/>
            <person name="LaButti K."/>
            <person name="Lipzen A."/>
            <person name="Lombard V."/>
            <person name="Magnuson J."/>
            <person name="Maillard F."/>
            <person name="Murat C."/>
            <person name="Nolan M."/>
            <person name="Ohm R.A."/>
            <person name="Pangilinan J."/>
            <person name="Pereira M.F."/>
            <person name="Perotto S."/>
            <person name="Peter M."/>
            <person name="Pfister S."/>
            <person name="Riley R."/>
            <person name="Sitrit Y."/>
            <person name="Stielow J.B."/>
            <person name="Szollosi G."/>
            <person name="Zifcakova L."/>
            <person name="Stursova M."/>
            <person name="Spatafora J.W."/>
            <person name="Tedersoo L."/>
            <person name="Vaario L.M."/>
            <person name="Yamada A."/>
            <person name="Yan M."/>
            <person name="Wang P."/>
            <person name="Xu J."/>
            <person name="Bruns T."/>
            <person name="Baldrian P."/>
            <person name="Vilgalys R."/>
            <person name="Dunand C."/>
            <person name="Henrissat B."/>
            <person name="Grigoriev I.V."/>
            <person name="Hibbett D."/>
            <person name="Nagy L.G."/>
            <person name="Martin F.M."/>
        </authorList>
    </citation>
    <scope>NUCLEOTIDE SEQUENCE</scope>
    <source>
        <strain evidence="2">UP504</strain>
    </source>
</reference>
<gene>
    <name evidence="2" type="ORF">BS47DRAFT_383265</name>
</gene>
<organism evidence="2 3">
    <name type="scientific">Hydnum rufescens UP504</name>
    <dbReference type="NCBI Taxonomy" id="1448309"/>
    <lineage>
        <taxon>Eukaryota</taxon>
        <taxon>Fungi</taxon>
        <taxon>Dikarya</taxon>
        <taxon>Basidiomycota</taxon>
        <taxon>Agaricomycotina</taxon>
        <taxon>Agaricomycetes</taxon>
        <taxon>Cantharellales</taxon>
        <taxon>Hydnaceae</taxon>
        <taxon>Hydnum</taxon>
    </lineage>
</organism>
<dbReference type="Proteomes" id="UP000886523">
    <property type="component" value="Unassembled WGS sequence"/>
</dbReference>
<accession>A0A9P6AJH0</accession>
<evidence type="ECO:0000313" key="2">
    <source>
        <dbReference type="EMBL" id="KAF9506702.1"/>
    </source>
</evidence>
<name>A0A9P6AJH0_9AGAM</name>
<comment type="caution">
    <text evidence="2">The sequence shown here is derived from an EMBL/GenBank/DDBJ whole genome shotgun (WGS) entry which is preliminary data.</text>
</comment>
<proteinExistence type="predicted"/>
<feature type="compositionally biased region" description="Polar residues" evidence="1">
    <location>
        <begin position="105"/>
        <end position="119"/>
    </location>
</feature>
<protein>
    <submittedName>
        <fullName evidence="2">Uncharacterized protein</fullName>
    </submittedName>
</protein>
<dbReference type="EMBL" id="MU129102">
    <property type="protein sequence ID" value="KAF9506702.1"/>
    <property type="molecule type" value="Genomic_DNA"/>
</dbReference>
<dbReference type="AlphaFoldDB" id="A0A9P6AJH0"/>
<evidence type="ECO:0000313" key="3">
    <source>
        <dbReference type="Proteomes" id="UP000886523"/>
    </source>
</evidence>